<dbReference type="SUPFAM" id="SSF52266">
    <property type="entry name" value="SGNH hydrolase"/>
    <property type="match status" value="1"/>
</dbReference>
<reference evidence="4 5" key="1">
    <citation type="submission" date="2020-09" db="EMBL/GenBank/DDBJ databases">
        <title>Paenibacillus sp. strain PR3 16S rRNA gene Genome sequencing and assembly.</title>
        <authorList>
            <person name="Kim J."/>
        </authorList>
    </citation>
    <scope>NUCLEOTIDE SEQUENCE [LARGE SCALE GENOMIC DNA]</scope>
    <source>
        <strain evidence="4 5">PR3</strain>
    </source>
</reference>
<feature type="compositionally biased region" description="Basic and acidic residues" evidence="1">
    <location>
        <begin position="161"/>
        <end position="174"/>
    </location>
</feature>
<dbReference type="PANTHER" id="PTHR30383">
    <property type="entry name" value="THIOESTERASE 1/PROTEASE 1/LYSOPHOSPHOLIPASE L1"/>
    <property type="match status" value="1"/>
</dbReference>
<keyword evidence="2" id="KW-1133">Transmembrane helix</keyword>
<dbReference type="RefSeq" id="WP_191203157.1">
    <property type="nucleotide sequence ID" value="NZ_JACXZA010000002.1"/>
</dbReference>
<dbReference type="InterPro" id="IPR036514">
    <property type="entry name" value="SGNH_hydro_sf"/>
</dbReference>
<evidence type="ECO:0000259" key="3">
    <source>
        <dbReference type="Pfam" id="PF13472"/>
    </source>
</evidence>
<accession>A0ABR8MSA3</accession>
<feature type="region of interest" description="Disordered" evidence="1">
    <location>
        <begin position="151"/>
        <end position="174"/>
    </location>
</feature>
<protein>
    <submittedName>
        <fullName evidence="4">GDSL family lipase</fullName>
    </submittedName>
</protein>
<dbReference type="EMBL" id="JACXZA010000002">
    <property type="protein sequence ID" value="MBD3918864.1"/>
    <property type="molecule type" value="Genomic_DNA"/>
</dbReference>
<comment type="caution">
    <text evidence="4">The sequence shown here is derived from an EMBL/GenBank/DDBJ whole genome shotgun (WGS) entry which is preliminary data.</text>
</comment>
<dbReference type="Gene3D" id="3.40.50.1110">
    <property type="entry name" value="SGNH hydrolase"/>
    <property type="match status" value="1"/>
</dbReference>
<keyword evidence="2" id="KW-0812">Transmembrane</keyword>
<feature type="domain" description="SGNH hydrolase-type esterase" evidence="3">
    <location>
        <begin position="62"/>
        <end position="279"/>
    </location>
</feature>
<evidence type="ECO:0000313" key="5">
    <source>
        <dbReference type="Proteomes" id="UP000609346"/>
    </source>
</evidence>
<keyword evidence="2" id="KW-0472">Membrane</keyword>
<proteinExistence type="predicted"/>
<sequence length="289" mass="32170">MNRGNALWRLIGITALLTTIVFICGFGFAMNDILNPRQAPSLSDIDTTDHAYVKDDVIHITALGDSLTKGTGDSTGEGYVKQTIKLMEGKYDKPVQLLNNLAINGMRADQLVQKLKSDKGYRLAVSEADIVLLTIGGNDLFRFARGGNAADEQDSNTAVESDAKDNAQPESRAEEQISLEEVKMNMDKGADLLRRTLELLNDLNPDARIVYVGLYNPFYDIPELRDGSLQVQDWNRSAYDVIHQHPNMMLVPTSDLFEENISRYISSDHFHPNHEGYAAIAQRIVQAID</sequence>
<evidence type="ECO:0000313" key="4">
    <source>
        <dbReference type="EMBL" id="MBD3918864.1"/>
    </source>
</evidence>
<gene>
    <name evidence="4" type="ORF">H8B09_08885</name>
</gene>
<evidence type="ECO:0000256" key="2">
    <source>
        <dbReference type="SAM" id="Phobius"/>
    </source>
</evidence>
<dbReference type="Proteomes" id="UP000609346">
    <property type="component" value="Unassembled WGS sequence"/>
</dbReference>
<name>A0ABR8MSA3_9BACL</name>
<evidence type="ECO:0000256" key="1">
    <source>
        <dbReference type="SAM" id="MobiDB-lite"/>
    </source>
</evidence>
<dbReference type="InterPro" id="IPR051532">
    <property type="entry name" value="Ester_Hydrolysis_Enzymes"/>
</dbReference>
<dbReference type="PANTHER" id="PTHR30383:SF27">
    <property type="entry name" value="SPORE GERMINATION LIPASE LIPC"/>
    <property type="match status" value="1"/>
</dbReference>
<organism evidence="4 5">
    <name type="scientific">Paenibacillus terricola</name>
    <dbReference type="NCBI Taxonomy" id="2763503"/>
    <lineage>
        <taxon>Bacteria</taxon>
        <taxon>Bacillati</taxon>
        <taxon>Bacillota</taxon>
        <taxon>Bacilli</taxon>
        <taxon>Bacillales</taxon>
        <taxon>Paenibacillaceae</taxon>
        <taxon>Paenibacillus</taxon>
    </lineage>
</organism>
<feature type="transmembrane region" description="Helical" evidence="2">
    <location>
        <begin position="6"/>
        <end position="29"/>
    </location>
</feature>
<keyword evidence="5" id="KW-1185">Reference proteome</keyword>
<dbReference type="InterPro" id="IPR013830">
    <property type="entry name" value="SGNH_hydro"/>
</dbReference>
<dbReference type="Pfam" id="PF13472">
    <property type="entry name" value="Lipase_GDSL_2"/>
    <property type="match status" value="1"/>
</dbReference>